<keyword evidence="4 5" id="KW-0472">Membrane</keyword>
<dbReference type="GO" id="GO:0016020">
    <property type="term" value="C:membrane"/>
    <property type="evidence" value="ECO:0007669"/>
    <property type="project" value="UniProtKB-SubCell"/>
</dbReference>
<feature type="transmembrane region" description="Helical" evidence="5">
    <location>
        <begin position="152"/>
        <end position="173"/>
    </location>
</feature>
<evidence type="ECO:0000256" key="2">
    <source>
        <dbReference type="ARBA" id="ARBA00022692"/>
    </source>
</evidence>
<dbReference type="GO" id="GO:0140359">
    <property type="term" value="F:ABC-type transporter activity"/>
    <property type="evidence" value="ECO:0007669"/>
    <property type="project" value="InterPro"/>
</dbReference>
<reference evidence="7" key="1">
    <citation type="submission" date="2019-10" db="EMBL/GenBank/DDBJ databases">
        <title>Lactobacillus agilis SY111 Whole Genome Sequencing Project.</title>
        <authorList>
            <person name="Suzuki S."/>
            <person name="Endo A."/>
            <person name="Maeno S."/>
            <person name="Shiwa Y."/>
            <person name="Matsutani M."/>
            <person name="Kajikawa A."/>
        </authorList>
    </citation>
    <scope>NUCLEOTIDE SEQUENCE</scope>
    <source>
        <strain evidence="7">SY111</strain>
    </source>
</reference>
<feature type="domain" description="ABC-2 type transporter transmembrane" evidence="6">
    <location>
        <begin position="34"/>
        <end position="204"/>
    </location>
</feature>
<feature type="transmembrane region" description="Helical" evidence="5">
    <location>
        <begin position="108"/>
        <end position="132"/>
    </location>
</feature>
<keyword evidence="2 5" id="KW-0812">Transmembrane</keyword>
<evidence type="ECO:0000259" key="6">
    <source>
        <dbReference type="Pfam" id="PF01061"/>
    </source>
</evidence>
<feature type="transmembrane region" description="Helical" evidence="5">
    <location>
        <begin position="65"/>
        <end position="87"/>
    </location>
</feature>
<evidence type="ECO:0000313" key="7">
    <source>
        <dbReference type="EMBL" id="GET08648.1"/>
    </source>
</evidence>
<feature type="transmembrane region" description="Helical" evidence="5">
    <location>
        <begin position="262"/>
        <end position="281"/>
    </location>
</feature>
<dbReference type="Proteomes" id="UP000494178">
    <property type="component" value="Unassembled WGS sequence"/>
</dbReference>
<name>A0A6F9XTY2_9LACO</name>
<gene>
    <name evidence="7" type="ORF">SY111_12720</name>
</gene>
<dbReference type="Pfam" id="PF01061">
    <property type="entry name" value="ABC2_membrane"/>
    <property type="match status" value="1"/>
</dbReference>
<comment type="caution">
    <text evidence="7">The sequence shown here is derived from an EMBL/GenBank/DDBJ whole genome shotgun (WGS) entry which is preliminary data.</text>
</comment>
<comment type="subcellular location">
    <subcellularLocation>
        <location evidence="1">Membrane</location>
        <topology evidence="1">Multi-pass membrane protein</topology>
    </subcellularLocation>
</comment>
<feature type="transmembrane region" description="Helical" evidence="5">
    <location>
        <begin position="35"/>
        <end position="53"/>
    </location>
</feature>
<dbReference type="AlphaFoldDB" id="A0A6F9XTY2"/>
<accession>A0A6F9XTY2</accession>
<dbReference type="InterPro" id="IPR013525">
    <property type="entry name" value="ABC2_TM"/>
</dbReference>
<evidence type="ECO:0000256" key="1">
    <source>
        <dbReference type="ARBA" id="ARBA00004141"/>
    </source>
</evidence>
<evidence type="ECO:0000256" key="3">
    <source>
        <dbReference type="ARBA" id="ARBA00022989"/>
    </source>
</evidence>
<sequence length="290" mass="32378">MINMEGTSVTNFQVQVINLIKEYCGDKLTIKTFPFLLLLFPVIAVAIILKITGQNFLVNYEDTKSACFILVCTAIWTGLFNSSQIIVSERDNLKQRIATPHFDFASYLLARTIIQFCLCVIQGGILSSYFILASQKSGHKLPVNGQIMTDTIIELAIGIILILFAADAFGMLLSSFVKENDKASAYMPYILIAELIFSGTLFELKGSMKLVSDFMVSHYGMATLGTTLNLNELKLKVQMTVPNFPHHAESLYKATATHQSNTWWILGAFIVVELLLTYIGLKQIPRDGRR</sequence>
<dbReference type="EMBL" id="BLAN01000085">
    <property type="protein sequence ID" value="GET08648.1"/>
    <property type="molecule type" value="Genomic_DNA"/>
</dbReference>
<organism evidence="7">
    <name type="scientific">Ligilactobacillus agilis</name>
    <dbReference type="NCBI Taxonomy" id="1601"/>
    <lineage>
        <taxon>Bacteria</taxon>
        <taxon>Bacillati</taxon>
        <taxon>Bacillota</taxon>
        <taxon>Bacilli</taxon>
        <taxon>Lactobacillales</taxon>
        <taxon>Lactobacillaceae</taxon>
        <taxon>Ligilactobacillus</taxon>
    </lineage>
</organism>
<keyword evidence="3 5" id="KW-1133">Transmembrane helix</keyword>
<protein>
    <recommendedName>
        <fullName evidence="6">ABC-2 type transporter transmembrane domain-containing protein</fullName>
    </recommendedName>
</protein>
<proteinExistence type="predicted"/>
<evidence type="ECO:0000256" key="4">
    <source>
        <dbReference type="ARBA" id="ARBA00023136"/>
    </source>
</evidence>
<evidence type="ECO:0000256" key="5">
    <source>
        <dbReference type="SAM" id="Phobius"/>
    </source>
</evidence>